<name>A0A5C3QBJ9_9AGAR</name>
<dbReference type="InterPro" id="IPR045055">
    <property type="entry name" value="DNA2/NAM7-like"/>
</dbReference>
<feature type="domain" description="DNA2/NAM7 helicase-like C-terminal" evidence="1">
    <location>
        <begin position="21"/>
        <end position="177"/>
    </location>
</feature>
<accession>A0A5C3QBJ9</accession>
<dbReference type="OrthoDB" id="6513042at2759"/>
<dbReference type="Pfam" id="PF13087">
    <property type="entry name" value="AAA_12"/>
    <property type="match status" value="1"/>
</dbReference>
<evidence type="ECO:0000313" key="2">
    <source>
        <dbReference type="EMBL" id="TFK99434.1"/>
    </source>
</evidence>
<protein>
    <submittedName>
        <fullName evidence="2">AAA domain-containing protein</fullName>
    </submittedName>
</protein>
<dbReference type="CDD" id="cd18808">
    <property type="entry name" value="SF1_C_Upf1"/>
    <property type="match status" value="1"/>
</dbReference>
<organism evidence="2 3">
    <name type="scientific">Pterulicium gracile</name>
    <dbReference type="NCBI Taxonomy" id="1884261"/>
    <lineage>
        <taxon>Eukaryota</taxon>
        <taxon>Fungi</taxon>
        <taxon>Dikarya</taxon>
        <taxon>Basidiomycota</taxon>
        <taxon>Agaricomycotina</taxon>
        <taxon>Agaricomycetes</taxon>
        <taxon>Agaricomycetidae</taxon>
        <taxon>Agaricales</taxon>
        <taxon>Pleurotineae</taxon>
        <taxon>Pterulaceae</taxon>
        <taxon>Pterulicium</taxon>
    </lineage>
</organism>
<dbReference type="SUPFAM" id="SSF52540">
    <property type="entry name" value="P-loop containing nucleoside triphosphate hydrolases"/>
    <property type="match status" value="1"/>
</dbReference>
<proteinExistence type="predicted"/>
<evidence type="ECO:0000313" key="3">
    <source>
        <dbReference type="Proteomes" id="UP000305067"/>
    </source>
</evidence>
<dbReference type="InterPro" id="IPR027417">
    <property type="entry name" value="P-loop_NTPase"/>
</dbReference>
<dbReference type="PANTHER" id="PTHR10887">
    <property type="entry name" value="DNA2/NAM7 HELICASE FAMILY"/>
    <property type="match status" value="1"/>
</dbReference>
<sequence>MYINFSILFHFFPNQAVLLDRMPPQIGHFISSNVYDNKLSSNPKHPILNTTLACQFIDTKGGETKDGTSFKGYTISFLALQDAAMLLATHLEARNLSYRIITGYDAQRSALEAAMKQNPNVNWKDKCFNVDSFQGNEDDYIIISLVRTWKPGFLQDLRRTNVMLSRCKRGMIILGNRTFLEGKGKDCLVGKLAQHMMDQVGEAAWLDRKELDKDTFEFHRHVDTLPPSPESADSPNTT</sequence>
<dbReference type="InterPro" id="IPR041679">
    <property type="entry name" value="DNA2/NAM7-like_C"/>
</dbReference>
<dbReference type="PANTHER" id="PTHR10887:SF495">
    <property type="entry name" value="HELICASE SENATAXIN ISOFORM X1-RELATED"/>
    <property type="match status" value="1"/>
</dbReference>
<reference evidence="2 3" key="1">
    <citation type="journal article" date="2019" name="Nat. Ecol. Evol.">
        <title>Megaphylogeny resolves global patterns of mushroom evolution.</title>
        <authorList>
            <person name="Varga T."/>
            <person name="Krizsan K."/>
            <person name="Foldi C."/>
            <person name="Dima B."/>
            <person name="Sanchez-Garcia M."/>
            <person name="Sanchez-Ramirez S."/>
            <person name="Szollosi G.J."/>
            <person name="Szarkandi J.G."/>
            <person name="Papp V."/>
            <person name="Albert L."/>
            <person name="Andreopoulos W."/>
            <person name="Angelini C."/>
            <person name="Antonin V."/>
            <person name="Barry K.W."/>
            <person name="Bougher N.L."/>
            <person name="Buchanan P."/>
            <person name="Buyck B."/>
            <person name="Bense V."/>
            <person name="Catcheside P."/>
            <person name="Chovatia M."/>
            <person name="Cooper J."/>
            <person name="Damon W."/>
            <person name="Desjardin D."/>
            <person name="Finy P."/>
            <person name="Geml J."/>
            <person name="Haridas S."/>
            <person name="Hughes K."/>
            <person name="Justo A."/>
            <person name="Karasinski D."/>
            <person name="Kautmanova I."/>
            <person name="Kiss B."/>
            <person name="Kocsube S."/>
            <person name="Kotiranta H."/>
            <person name="LaButti K.M."/>
            <person name="Lechner B.E."/>
            <person name="Liimatainen K."/>
            <person name="Lipzen A."/>
            <person name="Lukacs Z."/>
            <person name="Mihaltcheva S."/>
            <person name="Morgado L.N."/>
            <person name="Niskanen T."/>
            <person name="Noordeloos M.E."/>
            <person name="Ohm R.A."/>
            <person name="Ortiz-Santana B."/>
            <person name="Ovrebo C."/>
            <person name="Racz N."/>
            <person name="Riley R."/>
            <person name="Savchenko A."/>
            <person name="Shiryaev A."/>
            <person name="Soop K."/>
            <person name="Spirin V."/>
            <person name="Szebenyi C."/>
            <person name="Tomsovsky M."/>
            <person name="Tulloss R.E."/>
            <person name="Uehling J."/>
            <person name="Grigoriev I.V."/>
            <person name="Vagvolgyi C."/>
            <person name="Papp T."/>
            <person name="Martin F.M."/>
            <person name="Miettinen O."/>
            <person name="Hibbett D.S."/>
            <person name="Nagy L.G."/>
        </authorList>
    </citation>
    <scope>NUCLEOTIDE SEQUENCE [LARGE SCALE GENOMIC DNA]</scope>
    <source>
        <strain evidence="2 3">CBS 309.79</strain>
    </source>
</reference>
<dbReference type="Gene3D" id="3.40.50.300">
    <property type="entry name" value="P-loop containing nucleotide triphosphate hydrolases"/>
    <property type="match status" value="1"/>
</dbReference>
<keyword evidence="3" id="KW-1185">Reference proteome</keyword>
<dbReference type="InterPro" id="IPR047187">
    <property type="entry name" value="SF1_C_Upf1"/>
</dbReference>
<dbReference type="AlphaFoldDB" id="A0A5C3QBJ9"/>
<evidence type="ECO:0000259" key="1">
    <source>
        <dbReference type="Pfam" id="PF13087"/>
    </source>
</evidence>
<dbReference type="EMBL" id="ML178833">
    <property type="protein sequence ID" value="TFK99434.1"/>
    <property type="molecule type" value="Genomic_DNA"/>
</dbReference>
<dbReference type="STRING" id="1884261.A0A5C3QBJ9"/>
<gene>
    <name evidence="2" type="ORF">BDV98DRAFT_510480</name>
</gene>
<dbReference type="Proteomes" id="UP000305067">
    <property type="component" value="Unassembled WGS sequence"/>
</dbReference>